<dbReference type="Proteomes" id="UP000236286">
    <property type="component" value="Unassembled WGS sequence"/>
</dbReference>
<protein>
    <recommendedName>
        <fullName evidence="4">DUF4436 domain-containing protein</fullName>
    </recommendedName>
</protein>
<proteinExistence type="predicted"/>
<comment type="caution">
    <text evidence="2">The sequence shown here is derived from an EMBL/GenBank/DDBJ whole genome shotgun (WGS) entry which is preliminary data.</text>
</comment>
<keyword evidence="1" id="KW-1133">Transmembrane helix</keyword>
<dbReference type="InterPro" id="IPR027948">
    <property type="entry name" value="DUF4436"/>
</dbReference>
<feature type="transmembrane region" description="Helical" evidence="1">
    <location>
        <begin position="202"/>
        <end position="228"/>
    </location>
</feature>
<evidence type="ECO:0000313" key="2">
    <source>
        <dbReference type="EMBL" id="PNG27227.1"/>
    </source>
</evidence>
<dbReference type="EMBL" id="PDZR01000002">
    <property type="protein sequence ID" value="PNG27227.1"/>
    <property type="molecule type" value="Genomic_DNA"/>
</dbReference>
<evidence type="ECO:0000256" key="1">
    <source>
        <dbReference type="SAM" id="Phobius"/>
    </source>
</evidence>
<dbReference type="Pfam" id="PF14494">
    <property type="entry name" value="DUF4436"/>
    <property type="match status" value="1"/>
</dbReference>
<feature type="transmembrane region" description="Helical" evidence="1">
    <location>
        <begin position="235"/>
        <end position="255"/>
    </location>
</feature>
<accession>A0A2J7TKI5</accession>
<name>A0A2J7TKI5_METSI</name>
<keyword evidence="1" id="KW-0472">Membrane</keyword>
<dbReference type="AlphaFoldDB" id="A0A2J7TKI5"/>
<sequence length="295" mass="32443">MSETKPRPFPRRRAFALFFLIVAAALAYAAALRMFDLTEIPIERRFAKDPDAAPRLKIYIEPISADPARESIQFRVHVAPGQGMLGKRPNAADRDLYVIVRSGDAVAQQVFRADEPMTFLTVDADLNEGSIARYPFDRYVIDLRVQALEGVDATPENEHPIALDITVWEGLLGYKIRSSLAPGGNAGDIRLRFELRRVDAHVFFALATYGAMIVLACSSLLISFLVFLGYRKPEAAPLGALAALVFALPALRNALPLAPPLGVWADILVFLWAELAAVLGLALFVVAWAREKPFG</sequence>
<keyword evidence="1" id="KW-0812">Transmembrane</keyword>
<feature type="transmembrane region" description="Helical" evidence="1">
    <location>
        <begin position="267"/>
        <end position="289"/>
    </location>
</feature>
<reference evidence="2 3" key="1">
    <citation type="submission" date="2017-10" db="EMBL/GenBank/DDBJ databases">
        <title>Genome announcement of Methylocella silvestris TVC from permafrost.</title>
        <authorList>
            <person name="Wang J."/>
            <person name="Geng K."/>
            <person name="Ul-Haque F."/>
            <person name="Crombie A.T."/>
            <person name="Street L.E."/>
            <person name="Wookey P.A."/>
            <person name="Murrell J.C."/>
            <person name="Pratscher J."/>
        </authorList>
    </citation>
    <scope>NUCLEOTIDE SEQUENCE [LARGE SCALE GENOMIC DNA]</scope>
    <source>
        <strain evidence="2 3">TVC</strain>
    </source>
</reference>
<gene>
    <name evidence="2" type="ORF">CR492_03850</name>
</gene>
<organism evidence="2 3">
    <name type="scientific">Methylocella silvestris</name>
    <dbReference type="NCBI Taxonomy" id="199596"/>
    <lineage>
        <taxon>Bacteria</taxon>
        <taxon>Pseudomonadati</taxon>
        <taxon>Pseudomonadota</taxon>
        <taxon>Alphaproteobacteria</taxon>
        <taxon>Hyphomicrobiales</taxon>
        <taxon>Beijerinckiaceae</taxon>
        <taxon>Methylocella</taxon>
    </lineage>
</organism>
<evidence type="ECO:0000313" key="3">
    <source>
        <dbReference type="Proteomes" id="UP000236286"/>
    </source>
</evidence>
<evidence type="ECO:0008006" key="4">
    <source>
        <dbReference type="Google" id="ProtNLM"/>
    </source>
</evidence>